<dbReference type="GO" id="GO:0000785">
    <property type="term" value="C:chromatin"/>
    <property type="evidence" value="ECO:0007669"/>
    <property type="project" value="TreeGrafter"/>
</dbReference>
<dbReference type="GO" id="GO:0010468">
    <property type="term" value="P:regulation of gene expression"/>
    <property type="evidence" value="ECO:0007669"/>
    <property type="project" value="TreeGrafter"/>
</dbReference>
<feature type="domain" description="JmjC" evidence="1">
    <location>
        <begin position="1"/>
        <end position="152"/>
    </location>
</feature>
<dbReference type="GO" id="GO:0032454">
    <property type="term" value="F:histone H3K9 demethylase activity"/>
    <property type="evidence" value="ECO:0007669"/>
    <property type="project" value="TreeGrafter"/>
</dbReference>
<dbReference type="SMART" id="SM00558">
    <property type="entry name" value="JmjC"/>
    <property type="match status" value="1"/>
</dbReference>
<dbReference type="KEGG" id="ker:91099354"/>
<dbReference type="PANTHER" id="PTHR10694">
    <property type="entry name" value="LYSINE-SPECIFIC DEMETHYLASE"/>
    <property type="match status" value="1"/>
</dbReference>
<evidence type="ECO:0000313" key="2">
    <source>
        <dbReference type="EMBL" id="WWD02510.1"/>
    </source>
</evidence>
<dbReference type="GO" id="GO:0005634">
    <property type="term" value="C:nucleus"/>
    <property type="evidence" value="ECO:0007669"/>
    <property type="project" value="TreeGrafter"/>
</dbReference>
<dbReference type="RefSeq" id="XP_066080477.1">
    <property type="nucleotide sequence ID" value="XM_066224380.1"/>
</dbReference>
<proteinExistence type="predicted"/>
<organism evidence="2 3">
    <name type="scientific">Kwoniella europaea PYCC6329</name>
    <dbReference type="NCBI Taxonomy" id="1423913"/>
    <lineage>
        <taxon>Eukaryota</taxon>
        <taxon>Fungi</taxon>
        <taxon>Dikarya</taxon>
        <taxon>Basidiomycota</taxon>
        <taxon>Agaricomycotina</taxon>
        <taxon>Tremellomycetes</taxon>
        <taxon>Tremellales</taxon>
        <taxon>Cryptococcaceae</taxon>
        <taxon>Kwoniella</taxon>
    </lineage>
</organism>
<protein>
    <recommendedName>
        <fullName evidence="1">JmjC domain-containing protein</fullName>
    </recommendedName>
</protein>
<gene>
    <name evidence="2" type="ORF">V865_000550</name>
</gene>
<accession>A0AAX4K826</accession>
<evidence type="ECO:0000259" key="1">
    <source>
        <dbReference type="PROSITE" id="PS51184"/>
    </source>
</evidence>
<keyword evidence="3" id="KW-1185">Reference proteome</keyword>
<dbReference type="InterPro" id="IPR003347">
    <property type="entry name" value="JmjC_dom"/>
</dbReference>
<dbReference type="PROSITE" id="PS51184">
    <property type="entry name" value="JMJC"/>
    <property type="match status" value="1"/>
</dbReference>
<dbReference type="GO" id="GO:0051864">
    <property type="term" value="F:histone H3K36 demethylase activity"/>
    <property type="evidence" value="ECO:0007669"/>
    <property type="project" value="TreeGrafter"/>
</dbReference>
<dbReference type="Proteomes" id="UP001358614">
    <property type="component" value="Chromosome 1"/>
</dbReference>
<dbReference type="Gene3D" id="2.60.120.650">
    <property type="entry name" value="Cupin"/>
    <property type="match status" value="1"/>
</dbReference>
<dbReference type="GeneID" id="91099354"/>
<dbReference type="AlphaFoldDB" id="A0AAX4K826"/>
<evidence type="ECO:0000313" key="3">
    <source>
        <dbReference type="Proteomes" id="UP001358614"/>
    </source>
</evidence>
<dbReference type="PANTHER" id="PTHR10694:SF7">
    <property type="entry name" value="[HISTONE H3]-TRIMETHYL-L-LYSINE(9) DEMETHYLASE"/>
    <property type="match status" value="1"/>
</dbReference>
<name>A0AAX4K826_9TREE</name>
<reference evidence="2 3" key="1">
    <citation type="submission" date="2024-01" db="EMBL/GenBank/DDBJ databases">
        <title>Comparative genomics of Cryptococcus and Kwoniella reveals pathogenesis evolution and contrasting modes of karyotype evolution via chromosome fusion or intercentromeric recombination.</title>
        <authorList>
            <person name="Coelho M.A."/>
            <person name="David-Palma M."/>
            <person name="Shea T."/>
            <person name="Bowers K."/>
            <person name="McGinley-Smith S."/>
            <person name="Mohammad A.W."/>
            <person name="Gnirke A."/>
            <person name="Yurkov A.M."/>
            <person name="Nowrousian M."/>
            <person name="Sun S."/>
            <person name="Cuomo C.A."/>
            <person name="Heitman J."/>
        </authorList>
    </citation>
    <scope>NUCLEOTIDE SEQUENCE [LARGE SCALE GENOMIC DNA]</scope>
    <source>
        <strain evidence="2 3">PYCC6329</strain>
    </source>
</reference>
<dbReference type="SUPFAM" id="SSF51197">
    <property type="entry name" value="Clavaminate synthase-like"/>
    <property type="match status" value="1"/>
</dbReference>
<sequence>MSSCLHRIKKGGRGISTPFCYVGCWPSWFGWHREDLDLFSLNYCHAGAAKIWWAVPQEQNEAFEKVVRDNESSDVVICPEHMRHKTTIISPEELAKKGIRLNTAIQTEGEWIVTYPTRYHAGYNTGGNVNEAVNYAPDYWVEYGKKAKQCKCFGKTNF</sequence>
<dbReference type="EMBL" id="CP144089">
    <property type="protein sequence ID" value="WWD02510.1"/>
    <property type="molecule type" value="Genomic_DNA"/>
</dbReference>
<dbReference type="Pfam" id="PF02373">
    <property type="entry name" value="JmjC"/>
    <property type="match status" value="1"/>
</dbReference>